<feature type="binding site" evidence="12">
    <location>
        <position position="672"/>
    </location>
    <ligand>
        <name>Zn(2+)</name>
        <dbReference type="ChEBI" id="CHEBI:29105"/>
    </ligand>
</feature>
<dbReference type="PROSITE" id="PS50860">
    <property type="entry name" value="AA_TRNA_LIGASE_II_ALA"/>
    <property type="match status" value="1"/>
</dbReference>
<protein>
    <recommendedName>
        <fullName evidence="12">Alanine--tRNA ligase</fullName>
        <ecNumber evidence="12">6.1.1.7</ecNumber>
    </recommendedName>
    <alternativeName>
        <fullName evidence="12">Alanyl-tRNA synthetase</fullName>
        <shortName evidence="12">AlaRS</shortName>
    </alternativeName>
</protein>
<dbReference type="InterPro" id="IPR018165">
    <property type="entry name" value="Ala-tRNA-synth_IIc_core"/>
</dbReference>
<dbReference type="InterPro" id="IPR012947">
    <property type="entry name" value="tRNA_SAD"/>
</dbReference>
<dbReference type="Pfam" id="PF07973">
    <property type="entry name" value="tRNA_SAD"/>
    <property type="match status" value="1"/>
</dbReference>
<evidence type="ECO:0000256" key="10">
    <source>
        <dbReference type="ARBA" id="ARBA00022917"/>
    </source>
</evidence>
<feature type="domain" description="Alanyl-transfer RNA synthetases family profile" evidence="14">
    <location>
        <begin position="2"/>
        <end position="715"/>
    </location>
</feature>
<keyword evidence="6 12" id="KW-0547">Nucleotide-binding</keyword>
<keyword evidence="10 12" id="KW-0648">Protein biosynthesis</keyword>
<dbReference type="PANTHER" id="PTHR11777:SF9">
    <property type="entry name" value="ALANINE--TRNA LIGASE, CYTOPLASMIC"/>
    <property type="match status" value="1"/>
</dbReference>
<evidence type="ECO:0000313" key="15">
    <source>
        <dbReference type="EMBL" id="POR53948.1"/>
    </source>
</evidence>
<comment type="subcellular location">
    <subcellularLocation>
        <location evidence="1 12">Cytoplasm</location>
    </subcellularLocation>
</comment>
<dbReference type="PRINTS" id="PR00980">
    <property type="entry name" value="TRNASYNTHALA"/>
</dbReference>
<comment type="similarity">
    <text evidence="2 12">Belongs to the class-II aminoacyl-tRNA synthetase family.</text>
</comment>
<dbReference type="AlphaFoldDB" id="A0A2S4MGS2"/>
<dbReference type="CDD" id="cd00673">
    <property type="entry name" value="AlaRS_core"/>
    <property type="match status" value="1"/>
</dbReference>
<sequence length="880" mass="94630">MSGVNEIRSTFLDYFKSAGHEVVASSPLVPRNDPTLMFANSGMVQFKNVFTGQEKRPYARATTAQKCVRAGGKHNDLDNVGYTARHHTFFEMLGNFSFGDYFKEQAITHAWTLITREFGLPKEKLTVTVYSEDDEAHALWKKIAGLPDSRIIRIPTSDNFWRMGDTGPCGPCSEIFYDHGDHIPGGPPGSPDEDGDRFIEIWNLVFMQYEEAAGGIRTDLPRPSIDTGMGLERIAAVLQGTHDNYAIDLFAALIGAIADLTNVPSDGPMKASHRVIADHLRCSAFLIADGVLPSNEGRGYVLRRIMRRGMRHAQLLGAKEPLLYKLVPVLTREMGRAYPELLRAESLISETLKLEETRFRTTLARGLTLLDDAARDLVSGQSLKGDVAFTLYDTYGFPLDLTQDALRARGVSVDTEGFDAAMQQQKAKARAAWAGTGEAATEKLWFPLRDRVGATEFLGYDTETAEGVVTALIRDNAEVESLKSGESGFVIVNQTPFYGESGGQIGDAGTIRAPGTVVDVSDVQKKLGDVFAHAVTVKEGELKRGQPVELLVDHERRSAIRANHSATHLLHEALRLVLGDHVAQKGSLVSPERLRFDFSHPKPISAEELREVEEIANAIVLRNEPVTTRLMSVDEATASGARALFGEKYGDEVRVVSMGTTAADKPFSIELCGGTHATRTGDIGLVSVIGESAVAAGVRRLEAMTGNHARAHLNSESRLLQGLASLLKVPASEAGTRLAALIEERRKLDRDLSEARKKLAMGGGGAAEDPIQEIAGAKLLARAVSGVEMKDLKSLADEAKTRVGSGVVVIVGVAEDGKAGVVVGVTEDMTARFDAVALVRAASEQLGGKGGGGRRDMAQAGGPDGDKAQAALDAVAAAMG</sequence>
<dbReference type="Gene3D" id="3.30.54.20">
    <property type="match status" value="1"/>
</dbReference>
<dbReference type="HAMAP" id="MF_00036_B">
    <property type="entry name" value="Ala_tRNA_synth_B"/>
    <property type="match status" value="1"/>
</dbReference>
<dbReference type="GO" id="GO:0008270">
    <property type="term" value="F:zinc ion binding"/>
    <property type="evidence" value="ECO:0007669"/>
    <property type="project" value="UniProtKB-UniRule"/>
</dbReference>
<keyword evidence="8 12" id="KW-0067">ATP-binding</keyword>
<dbReference type="PANTHER" id="PTHR11777">
    <property type="entry name" value="ALANYL-TRNA SYNTHETASE"/>
    <property type="match status" value="1"/>
</dbReference>
<dbReference type="InterPro" id="IPR009000">
    <property type="entry name" value="Transl_B-barrel_sf"/>
</dbReference>
<keyword evidence="16" id="KW-1185">Reference proteome</keyword>
<dbReference type="EC" id="6.1.1.7" evidence="12"/>
<dbReference type="SUPFAM" id="SSF50447">
    <property type="entry name" value="Translation proteins"/>
    <property type="match status" value="1"/>
</dbReference>
<dbReference type="InterPro" id="IPR002318">
    <property type="entry name" value="Ala-tRNA-lgiase_IIc"/>
</dbReference>
<dbReference type="NCBIfam" id="TIGR00344">
    <property type="entry name" value="alaS"/>
    <property type="match status" value="1"/>
</dbReference>
<keyword evidence="3 12" id="KW-0820">tRNA-binding</keyword>
<evidence type="ECO:0000256" key="9">
    <source>
        <dbReference type="ARBA" id="ARBA00022884"/>
    </source>
</evidence>
<dbReference type="FunFam" id="3.30.980.10:FF:000004">
    <property type="entry name" value="Alanine--tRNA ligase, cytoplasmic"/>
    <property type="match status" value="1"/>
</dbReference>
<comment type="function">
    <text evidence="12">Catalyzes the attachment of alanine to tRNA(Ala) in a two-step reaction: alanine is first activated by ATP to form Ala-AMP and then transferred to the acceptor end of tRNA(Ala). Also edits incorrectly charged Ser-tRNA(Ala) and Gly-tRNA(Ala) via its editing domain.</text>
</comment>
<evidence type="ECO:0000256" key="11">
    <source>
        <dbReference type="ARBA" id="ARBA00023146"/>
    </source>
</evidence>
<dbReference type="InterPro" id="IPR023033">
    <property type="entry name" value="Ala_tRNA_ligase_euk/bac"/>
</dbReference>
<name>A0A2S4MGS2_9HYPH</name>
<dbReference type="GO" id="GO:0005524">
    <property type="term" value="F:ATP binding"/>
    <property type="evidence" value="ECO:0007669"/>
    <property type="project" value="UniProtKB-UniRule"/>
</dbReference>
<dbReference type="Gene3D" id="3.30.930.10">
    <property type="entry name" value="Bira Bifunctional Protein, Domain 2"/>
    <property type="match status" value="1"/>
</dbReference>
<evidence type="ECO:0000256" key="5">
    <source>
        <dbReference type="ARBA" id="ARBA00022723"/>
    </source>
</evidence>
<dbReference type="InterPro" id="IPR018162">
    <property type="entry name" value="Ala-tRNA-ligase_IIc_anticod-bd"/>
</dbReference>
<dbReference type="EMBL" id="PQFZ01000003">
    <property type="protein sequence ID" value="POR53948.1"/>
    <property type="molecule type" value="Genomic_DNA"/>
</dbReference>
<comment type="domain">
    <text evidence="12">Consists of three domains; the N-terminal catalytic domain, the editing domain and the C-terminal C-Ala domain. The editing domain removes incorrectly charged amino acids, while the C-Ala domain, along with tRNA(Ala), serves as a bridge to cooperatively bring together the editing and aminoacylation centers thus stimulating deacylation of misacylated tRNAs.</text>
</comment>
<dbReference type="Gene3D" id="3.10.310.40">
    <property type="match status" value="1"/>
</dbReference>
<keyword evidence="4 12" id="KW-0436">Ligase</keyword>
<evidence type="ECO:0000256" key="13">
    <source>
        <dbReference type="SAM" id="MobiDB-lite"/>
    </source>
</evidence>
<feature type="binding site" evidence="12">
    <location>
        <position position="564"/>
    </location>
    <ligand>
        <name>Zn(2+)</name>
        <dbReference type="ChEBI" id="CHEBI:29105"/>
    </ligand>
</feature>
<evidence type="ECO:0000256" key="6">
    <source>
        <dbReference type="ARBA" id="ARBA00022741"/>
    </source>
</evidence>
<evidence type="ECO:0000256" key="4">
    <source>
        <dbReference type="ARBA" id="ARBA00022598"/>
    </source>
</evidence>
<dbReference type="Proteomes" id="UP000236919">
    <property type="component" value="Unassembled WGS sequence"/>
</dbReference>
<feature type="binding site" evidence="12">
    <location>
        <position position="676"/>
    </location>
    <ligand>
        <name>Zn(2+)</name>
        <dbReference type="ChEBI" id="CHEBI:29105"/>
    </ligand>
</feature>
<dbReference type="GO" id="GO:0006419">
    <property type="term" value="P:alanyl-tRNA aminoacylation"/>
    <property type="evidence" value="ECO:0007669"/>
    <property type="project" value="UniProtKB-UniRule"/>
</dbReference>
<feature type="binding site" evidence="12">
    <location>
        <position position="568"/>
    </location>
    <ligand>
        <name>Zn(2+)</name>
        <dbReference type="ChEBI" id="CHEBI:29105"/>
    </ligand>
</feature>
<dbReference type="RefSeq" id="WP_103717177.1">
    <property type="nucleotide sequence ID" value="NZ_PQFZ01000003.1"/>
</dbReference>
<dbReference type="OrthoDB" id="9803884at2"/>
<dbReference type="Gene3D" id="2.40.30.130">
    <property type="match status" value="1"/>
</dbReference>
<evidence type="ECO:0000259" key="14">
    <source>
        <dbReference type="PROSITE" id="PS50860"/>
    </source>
</evidence>
<accession>A0A2S4MGS2</accession>
<dbReference type="Gene3D" id="6.10.250.550">
    <property type="match status" value="1"/>
</dbReference>
<organism evidence="15 16">
    <name type="scientific">Bosea psychrotolerans</name>
    <dbReference type="NCBI Taxonomy" id="1871628"/>
    <lineage>
        <taxon>Bacteria</taxon>
        <taxon>Pseudomonadati</taxon>
        <taxon>Pseudomonadota</taxon>
        <taxon>Alphaproteobacteria</taxon>
        <taxon>Hyphomicrobiales</taxon>
        <taxon>Boseaceae</taxon>
        <taxon>Bosea</taxon>
    </lineage>
</organism>
<dbReference type="Pfam" id="PF02272">
    <property type="entry name" value="DHHA1"/>
    <property type="match status" value="1"/>
</dbReference>
<keyword evidence="5 12" id="KW-0479">Metal-binding</keyword>
<dbReference type="InterPro" id="IPR018163">
    <property type="entry name" value="Thr/Ala-tRNA-synth_IIc_edit"/>
</dbReference>
<comment type="cofactor">
    <cofactor evidence="12">
        <name>Zn(2+)</name>
        <dbReference type="ChEBI" id="CHEBI:29105"/>
    </cofactor>
    <text evidence="12">Binds 1 zinc ion per subunit.</text>
</comment>
<dbReference type="SUPFAM" id="SSF101353">
    <property type="entry name" value="Putative anticodon-binding domain of alanyl-tRNA synthetase (AlaRS)"/>
    <property type="match status" value="1"/>
</dbReference>
<dbReference type="SUPFAM" id="SSF55681">
    <property type="entry name" value="Class II aaRS and biotin synthetases"/>
    <property type="match status" value="1"/>
</dbReference>
<dbReference type="GO" id="GO:0045892">
    <property type="term" value="P:negative regulation of DNA-templated transcription"/>
    <property type="evidence" value="ECO:0007669"/>
    <property type="project" value="TreeGrafter"/>
</dbReference>
<dbReference type="SMART" id="SM00863">
    <property type="entry name" value="tRNA_SAD"/>
    <property type="match status" value="1"/>
</dbReference>
<evidence type="ECO:0000256" key="1">
    <source>
        <dbReference type="ARBA" id="ARBA00004496"/>
    </source>
</evidence>
<gene>
    <name evidence="12" type="primary">alaS</name>
    <name evidence="15" type="ORF">CYD53_10345</name>
</gene>
<keyword evidence="7 12" id="KW-0862">Zinc</keyword>
<dbReference type="GO" id="GO:0005829">
    <property type="term" value="C:cytosol"/>
    <property type="evidence" value="ECO:0007669"/>
    <property type="project" value="TreeGrafter"/>
</dbReference>
<dbReference type="Gene3D" id="3.30.980.10">
    <property type="entry name" value="Threonyl-trna Synthetase, Chain A, domain 2"/>
    <property type="match status" value="1"/>
</dbReference>
<comment type="catalytic activity">
    <reaction evidence="12">
        <text>tRNA(Ala) + L-alanine + ATP = L-alanyl-tRNA(Ala) + AMP + diphosphate</text>
        <dbReference type="Rhea" id="RHEA:12540"/>
        <dbReference type="Rhea" id="RHEA-COMP:9657"/>
        <dbReference type="Rhea" id="RHEA-COMP:9923"/>
        <dbReference type="ChEBI" id="CHEBI:30616"/>
        <dbReference type="ChEBI" id="CHEBI:33019"/>
        <dbReference type="ChEBI" id="CHEBI:57972"/>
        <dbReference type="ChEBI" id="CHEBI:78442"/>
        <dbReference type="ChEBI" id="CHEBI:78497"/>
        <dbReference type="ChEBI" id="CHEBI:456215"/>
        <dbReference type="EC" id="6.1.1.7"/>
    </reaction>
</comment>
<dbReference type="GO" id="GO:0004813">
    <property type="term" value="F:alanine-tRNA ligase activity"/>
    <property type="evidence" value="ECO:0007669"/>
    <property type="project" value="UniProtKB-UniRule"/>
</dbReference>
<dbReference type="FunFam" id="3.30.54.20:FF:000001">
    <property type="entry name" value="Alanine--tRNA ligase"/>
    <property type="match status" value="1"/>
</dbReference>
<proteinExistence type="inferred from homology"/>
<dbReference type="SUPFAM" id="SSF55186">
    <property type="entry name" value="ThrRS/AlaRS common domain"/>
    <property type="match status" value="1"/>
</dbReference>
<keyword evidence="12" id="KW-0963">Cytoplasm</keyword>
<evidence type="ECO:0000256" key="2">
    <source>
        <dbReference type="ARBA" id="ARBA00008226"/>
    </source>
</evidence>
<dbReference type="FunFam" id="2.40.30.130:FF:000001">
    <property type="entry name" value="Alanine--tRNA ligase"/>
    <property type="match status" value="1"/>
</dbReference>
<evidence type="ECO:0000256" key="7">
    <source>
        <dbReference type="ARBA" id="ARBA00022833"/>
    </source>
</evidence>
<dbReference type="InterPro" id="IPR003156">
    <property type="entry name" value="DHHA1_dom"/>
</dbReference>
<evidence type="ECO:0000256" key="8">
    <source>
        <dbReference type="ARBA" id="ARBA00022840"/>
    </source>
</evidence>
<dbReference type="GO" id="GO:0000049">
    <property type="term" value="F:tRNA binding"/>
    <property type="evidence" value="ECO:0007669"/>
    <property type="project" value="UniProtKB-KW"/>
</dbReference>
<dbReference type="InterPro" id="IPR018164">
    <property type="entry name" value="Ala-tRNA-synth_IIc_N"/>
</dbReference>
<evidence type="ECO:0000256" key="12">
    <source>
        <dbReference type="HAMAP-Rule" id="MF_00036"/>
    </source>
</evidence>
<dbReference type="Pfam" id="PF01411">
    <property type="entry name" value="tRNA-synt_2c"/>
    <property type="match status" value="1"/>
</dbReference>
<dbReference type="FunFam" id="3.30.930.10:FF:000004">
    <property type="entry name" value="Alanine--tRNA ligase"/>
    <property type="match status" value="1"/>
</dbReference>
<keyword evidence="11 12" id="KW-0030">Aminoacyl-tRNA synthetase</keyword>
<evidence type="ECO:0000313" key="16">
    <source>
        <dbReference type="Proteomes" id="UP000236919"/>
    </source>
</evidence>
<keyword evidence="9 12" id="KW-0694">RNA-binding</keyword>
<feature type="region of interest" description="Disordered" evidence="13">
    <location>
        <begin position="845"/>
        <end position="866"/>
    </location>
</feature>
<evidence type="ECO:0000256" key="3">
    <source>
        <dbReference type="ARBA" id="ARBA00022555"/>
    </source>
</evidence>
<dbReference type="InterPro" id="IPR045864">
    <property type="entry name" value="aa-tRNA-synth_II/BPL/LPL"/>
</dbReference>
<dbReference type="GO" id="GO:0002161">
    <property type="term" value="F:aminoacyl-tRNA deacylase activity"/>
    <property type="evidence" value="ECO:0007669"/>
    <property type="project" value="TreeGrafter"/>
</dbReference>
<dbReference type="FunFam" id="3.10.310.40:FF:000001">
    <property type="entry name" value="Alanine--tRNA ligase"/>
    <property type="match status" value="1"/>
</dbReference>
<reference evidence="15 16" key="1">
    <citation type="submission" date="2018-01" db="EMBL/GenBank/DDBJ databases">
        <title>Genomic Encyclopedia of Type Strains, Phase III (KMG-III): the genomes of soil and plant-associated and newly described type strains.</title>
        <authorList>
            <person name="Whitman W."/>
        </authorList>
    </citation>
    <scope>NUCLEOTIDE SEQUENCE [LARGE SCALE GENOMIC DNA]</scope>
    <source>
        <strain evidence="15 16">1131</strain>
    </source>
</reference>
<dbReference type="InterPro" id="IPR050058">
    <property type="entry name" value="Ala-tRNA_ligase"/>
</dbReference>
<comment type="caution">
    <text evidence="15">The sequence shown here is derived from an EMBL/GenBank/DDBJ whole genome shotgun (WGS) entry which is preliminary data.</text>
</comment>